<evidence type="ECO:0000313" key="3">
    <source>
        <dbReference type="WBParaSite" id="TCONS_00000185.p1"/>
    </source>
</evidence>
<keyword evidence="1" id="KW-1185">Reference proteome</keyword>
<sequence length="156" mass="18741">MDRFNHAMTYHYCNYHTHYYNNPNYATHYFDTNNLMSYPVMVNNINEKKLAEQIERNMDISNKLSPIAKYTKLLNSNLKKKQQPMKRKFSIMYSSLENNNKKNLLVEKNYDEKDYHKNFIVSNTFPQVHNHNFMMCQSSTTNFIPPFKIPRNITPL</sequence>
<protein>
    <submittedName>
        <fullName evidence="2 3">Uncharacterized protein</fullName>
    </submittedName>
</protein>
<name>A0A0K0EFE3_STRER</name>
<dbReference type="WBParaSite" id="TCONS_00000185.p1">
    <property type="protein sequence ID" value="TCONS_00000185.p1"/>
    <property type="gene ID" value="XLOC_000209"/>
</dbReference>
<dbReference type="AlphaFoldDB" id="A0A0K0EFE3"/>
<evidence type="ECO:0000313" key="2">
    <source>
        <dbReference type="WBParaSite" id="SSTP_0000820600.1"/>
    </source>
</evidence>
<dbReference type="Proteomes" id="UP000035681">
    <property type="component" value="Unplaced"/>
</dbReference>
<proteinExistence type="predicted"/>
<accession>A0A0K0EFE3</accession>
<evidence type="ECO:0000313" key="1">
    <source>
        <dbReference type="Proteomes" id="UP000035681"/>
    </source>
</evidence>
<organism evidence="2">
    <name type="scientific">Strongyloides stercoralis</name>
    <name type="common">Threadworm</name>
    <dbReference type="NCBI Taxonomy" id="6248"/>
    <lineage>
        <taxon>Eukaryota</taxon>
        <taxon>Metazoa</taxon>
        <taxon>Ecdysozoa</taxon>
        <taxon>Nematoda</taxon>
        <taxon>Chromadorea</taxon>
        <taxon>Rhabditida</taxon>
        <taxon>Tylenchina</taxon>
        <taxon>Panagrolaimomorpha</taxon>
        <taxon>Strongyloidoidea</taxon>
        <taxon>Strongyloididae</taxon>
        <taxon>Strongyloides</taxon>
    </lineage>
</organism>
<reference evidence="2" key="1">
    <citation type="submission" date="2015-08" db="UniProtKB">
        <authorList>
            <consortium name="WormBaseParasite"/>
        </authorList>
    </citation>
    <scope>IDENTIFICATION</scope>
</reference>
<dbReference type="WBParaSite" id="SSTP_0000820600.1">
    <property type="protein sequence ID" value="SSTP_0000820600.1"/>
    <property type="gene ID" value="SSTP_0000820600"/>
</dbReference>